<dbReference type="SUPFAM" id="SSF53850">
    <property type="entry name" value="Periplasmic binding protein-like II"/>
    <property type="match status" value="1"/>
</dbReference>
<reference evidence="6" key="1">
    <citation type="submission" date="2009-06" db="EMBL/GenBank/DDBJ databases">
        <title>Complete sequence of Dickeya dadantii Ech703.</title>
        <authorList>
            <consortium name="US DOE Joint Genome Institute"/>
            <person name="Lucas S."/>
            <person name="Copeland A."/>
            <person name="Lapidus A."/>
            <person name="Glavina del Rio T."/>
            <person name="Dalin E."/>
            <person name="Tice H."/>
            <person name="Bruce D."/>
            <person name="Goodwin L."/>
            <person name="Pitluck S."/>
            <person name="Chertkov O."/>
            <person name="Brettin T."/>
            <person name="Detter J.C."/>
            <person name="Han C."/>
            <person name="Larimer F."/>
            <person name="Land M."/>
            <person name="Hauser L."/>
            <person name="Kyrpides N."/>
            <person name="Mikhailova N."/>
            <person name="Balakrishnan V."/>
            <person name="Glasner J."/>
            <person name="Perna N.T."/>
        </authorList>
    </citation>
    <scope>NUCLEOTIDE SEQUENCE [LARGE SCALE GENOMIC DNA]</scope>
    <source>
        <strain evidence="6">Ech703</strain>
    </source>
</reference>
<dbReference type="AlphaFoldDB" id="C6C3I0"/>
<dbReference type="STRING" id="579405.Dd703_3519"/>
<accession>C6C3I0</accession>
<comment type="similarity">
    <text evidence="1">Belongs to the LysR transcriptional regulatory family.</text>
</comment>
<dbReference type="PANTHER" id="PTHR30126:SF98">
    <property type="entry name" value="HTH-TYPE TRANSCRIPTIONAL ACTIVATOR BAUR"/>
    <property type="match status" value="1"/>
</dbReference>
<dbReference type="eggNOG" id="COG0583">
    <property type="taxonomic scope" value="Bacteria"/>
</dbReference>
<keyword evidence="4" id="KW-0804">Transcription</keyword>
<evidence type="ECO:0000256" key="2">
    <source>
        <dbReference type="ARBA" id="ARBA00023015"/>
    </source>
</evidence>
<evidence type="ECO:0000313" key="6">
    <source>
        <dbReference type="EMBL" id="ACS87278.1"/>
    </source>
</evidence>
<keyword evidence="2" id="KW-0805">Transcription regulation</keyword>
<dbReference type="InterPro" id="IPR005119">
    <property type="entry name" value="LysR_subst-bd"/>
</dbReference>
<dbReference type="Gene3D" id="1.10.10.10">
    <property type="entry name" value="Winged helix-like DNA-binding domain superfamily/Winged helix DNA-binding domain"/>
    <property type="match status" value="1"/>
</dbReference>
<dbReference type="GO" id="GO:0000976">
    <property type="term" value="F:transcription cis-regulatory region binding"/>
    <property type="evidence" value="ECO:0007669"/>
    <property type="project" value="TreeGrafter"/>
</dbReference>
<dbReference type="Proteomes" id="UP000002734">
    <property type="component" value="Chromosome"/>
</dbReference>
<dbReference type="InterPro" id="IPR000847">
    <property type="entry name" value="LysR_HTH_N"/>
</dbReference>
<gene>
    <name evidence="6" type="ordered locus">Dd703_3519</name>
</gene>
<evidence type="ECO:0000313" key="7">
    <source>
        <dbReference type="Proteomes" id="UP000002734"/>
    </source>
</evidence>
<dbReference type="InterPro" id="IPR036388">
    <property type="entry name" value="WH-like_DNA-bd_sf"/>
</dbReference>
<dbReference type="EMBL" id="CP001654">
    <property type="protein sequence ID" value="ACS87278.1"/>
    <property type="molecule type" value="Genomic_DNA"/>
</dbReference>
<keyword evidence="7" id="KW-1185">Reference proteome</keyword>
<evidence type="ECO:0000256" key="3">
    <source>
        <dbReference type="ARBA" id="ARBA00023125"/>
    </source>
</evidence>
<dbReference type="KEGG" id="dda:Dd703_3519"/>
<protein>
    <submittedName>
        <fullName evidence="6">Transcriptional regulator, LysR family</fullName>
    </submittedName>
</protein>
<dbReference type="PANTHER" id="PTHR30126">
    <property type="entry name" value="HTH-TYPE TRANSCRIPTIONAL REGULATOR"/>
    <property type="match status" value="1"/>
</dbReference>
<dbReference type="GO" id="GO:0003700">
    <property type="term" value="F:DNA-binding transcription factor activity"/>
    <property type="evidence" value="ECO:0007669"/>
    <property type="project" value="InterPro"/>
</dbReference>
<organism evidence="6 7">
    <name type="scientific">Musicola paradisiaca (strain Ech703)</name>
    <name type="common">Dickeya paradisiaca</name>
    <name type="synonym">Dickeya dadantii</name>
    <dbReference type="NCBI Taxonomy" id="579405"/>
    <lineage>
        <taxon>Bacteria</taxon>
        <taxon>Pseudomonadati</taxon>
        <taxon>Pseudomonadota</taxon>
        <taxon>Gammaproteobacteria</taxon>
        <taxon>Enterobacterales</taxon>
        <taxon>Pectobacteriaceae</taxon>
        <taxon>Musicola</taxon>
    </lineage>
</organism>
<name>C6C3I0_MUSP7</name>
<dbReference type="SUPFAM" id="SSF46785">
    <property type="entry name" value="Winged helix' DNA-binding domain"/>
    <property type="match status" value="1"/>
</dbReference>
<dbReference type="Pfam" id="PF00126">
    <property type="entry name" value="HTH_1"/>
    <property type="match status" value="1"/>
</dbReference>
<dbReference type="InterPro" id="IPR036390">
    <property type="entry name" value="WH_DNA-bd_sf"/>
</dbReference>
<evidence type="ECO:0000256" key="1">
    <source>
        <dbReference type="ARBA" id="ARBA00009437"/>
    </source>
</evidence>
<evidence type="ECO:0000259" key="5">
    <source>
        <dbReference type="PROSITE" id="PS50931"/>
    </source>
</evidence>
<dbReference type="CDD" id="cd05466">
    <property type="entry name" value="PBP2_LTTR_substrate"/>
    <property type="match status" value="1"/>
</dbReference>
<dbReference type="Pfam" id="PF03466">
    <property type="entry name" value="LysR_substrate"/>
    <property type="match status" value="1"/>
</dbReference>
<sequence>MESRLSNLGNPSPAKNDATQLSINNVDLKLLRVFKCVVEAGGFTSASVELNIGLAAISKQISDLEIRLGMTLCSRGRDGFSLTEHGISVYQATLELFGAINQFRDKLHSTRNDILGEINISLIDNIITDPNSPITKAVQTLHRSAPKVSIRLQTTSLDDLERGINEGRFTCGIAPVYQEKMDFDYYPLYIEESQLYCGQEHEFFHMENELLTLPRLKQAVIVNHAYSSLNYARKPFNFHSSHVQAVQVEAVAMLLLTGCFIGYLPSHYAQRYVEQGQLRAIGADDLRISVPISLVLRKGRKINVIIKLFMEALGL</sequence>
<dbReference type="RefSeq" id="WP_015855176.1">
    <property type="nucleotide sequence ID" value="NC_012880.1"/>
</dbReference>
<dbReference type="PROSITE" id="PS50931">
    <property type="entry name" value="HTH_LYSR"/>
    <property type="match status" value="1"/>
</dbReference>
<dbReference type="Gene3D" id="3.40.190.10">
    <property type="entry name" value="Periplasmic binding protein-like II"/>
    <property type="match status" value="2"/>
</dbReference>
<feature type="domain" description="HTH lysR-type" evidence="5">
    <location>
        <begin position="26"/>
        <end position="83"/>
    </location>
</feature>
<keyword evidence="3" id="KW-0238">DNA-binding</keyword>
<proteinExistence type="inferred from homology"/>
<evidence type="ECO:0000256" key="4">
    <source>
        <dbReference type="ARBA" id="ARBA00023163"/>
    </source>
</evidence>
<dbReference type="HOGENOM" id="CLU_039613_0_0_6"/>